<dbReference type="KEGG" id="mpt:Mpe_A1179"/>
<keyword evidence="3" id="KW-1185">Reference proteome</keyword>
<dbReference type="HOGENOM" id="CLU_1420005_0_0_4"/>
<evidence type="ECO:0000313" key="3">
    <source>
        <dbReference type="Proteomes" id="UP000000366"/>
    </source>
</evidence>
<reference evidence="1 3" key="1">
    <citation type="journal article" date="2007" name="J. Bacteriol.">
        <title>Whole-genome analysis of the methyl tert-butyl ether-degrading beta-proteobacterium Methylibium petroleiphilum PM1.</title>
        <authorList>
            <person name="Kane S.R."/>
            <person name="Chakicherla A.Y."/>
            <person name="Chain P.S.G."/>
            <person name="Schmidt R."/>
            <person name="Shin M.W."/>
            <person name="Legler T.C."/>
            <person name="Scow K.M."/>
            <person name="Larimer F.W."/>
            <person name="Lucas S.M."/>
            <person name="Richardson P.M."/>
            <person name="Hristova K.R."/>
        </authorList>
    </citation>
    <scope>NUCLEOTIDE SEQUENCE [LARGE SCALE GENOMIC DNA]</scope>
    <source>
        <strain evidence="3">ATCC BAA-1232 / LMG 22953 / PM1</strain>
        <strain evidence="1">PM1</strain>
        <plasmid evidence="2">PM1</plasmid>
        <plasmid evidence="2 3">RPME01</plasmid>
    </source>
</reference>
<protein>
    <submittedName>
        <fullName evidence="1">Uncharacterized protein</fullName>
    </submittedName>
</protein>
<evidence type="ECO:0000313" key="1">
    <source>
        <dbReference type="EMBL" id="ABM94140.1"/>
    </source>
</evidence>
<gene>
    <name evidence="1" type="ordered locus">Mpe_A1179</name>
    <name evidence="2" type="ordered locus">Mpe_B0170</name>
</gene>
<dbReference type="STRING" id="420662.Mpe_A1179"/>
<dbReference type="KEGG" id="mpt:Mpe_B0170"/>
<geneLocation type="plasmid" evidence="2 3">
    <name>RPME01</name>
</geneLocation>
<dbReference type="AlphaFoldDB" id="A2SF01"/>
<proteinExistence type="predicted"/>
<sequence length="191" mass="21807">MLVHKETSMTRSSESFSAERLLAEFDEVNAAMAAANTWMASLELRRHQLADLLDTATRPTTTQLVAVAPKMVHRGVLFRGDLRRMWNFIDIHLFVLRGLRAAVPERRASMAAAMSCRGTARSYVAEDRQRLFLGKPDGWVRRHSVELSEGWYADTNLSVERMRVLLPVAVRAAGWRWGDDVRVFWRPTPLN</sequence>
<dbReference type="Proteomes" id="UP000000366">
    <property type="component" value="Plasmid RPME01"/>
</dbReference>
<keyword evidence="2" id="KW-0614">Plasmid</keyword>
<dbReference type="Proteomes" id="UP000000366">
    <property type="component" value="Chromosome"/>
</dbReference>
<name>A2SF01_METPP</name>
<reference evidence="1" key="2">
    <citation type="submission" date="2007-01" db="EMBL/GenBank/DDBJ databases">
        <authorList>
            <person name="Copeland A."/>
            <person name="Lucas S."/>
            <person name="Lapidus A."/>
            <person name="Barry K."/>
            <person name="Detter J.C."/>
            <person name="Glavina del Rio T."/>
            <person name="Hammon N."/>
            <person name="Dalin E."/>
            <person name="Tice H."/>
            <person name="Pitluck S."/>
            <person name="Chain P."/>
            <person name="Malfatti S."/>
            <person name="Shin M."/>
            <person name="Vergez L."/>
            <person name="Schmutz J."/>
            <person name="Larimer F."/>
            <person name="Land M."/>
            <person name="Hauser L."/>
            <person name="Richardson P."/>
        </authorList>
    </citation>
    <scope>NUCLEOTIDE SEQUENCE</scope>
    <source>
        <strain evidence="1">PM1</strain>
        <plasmid evidence="2">RPME01</plasmid>
    </source>
</reference>
<organism evidence="1 3">
    <name type="scientific">Methylibium petroleiphilum (strain ATCC BAA-1232 / LMG 22953 / PM1)</name>
    <dbReference type="NCBI Taxonomy" id="420662"/>
    <lineage>
        <taxon>Bacteria</taxon>
        <taxon>Pseudomonadati</taxon>
        <taxon>Pseudomonadota</taxon>
        <taxon>Betaproteobacteria</taxon>
        <taxon>Burkholderiales</taxon>
        <taxon>Sphaerotilaceae</taxon>
        <taxon>Methylibium</taxon>
    </lineage>
</organism>
<dbReference type="EMBL" id="CP000555">
    <property type="protein sequence ID" value="ABM94140.1"/>
    <property type="molecule type" value="Genomic_DNA"/>
</dbReference>
<evidence type="ECO:0000313" key="2">
    <source>
        <dbReference type="EMBL" id="ABM96948.1"/>
    </source>
</evidence>
<accession>A2SF01</accession>
<dbReference type="EMBL" id="CP000556">
    <property type="protein sequence ID" value="ABM96948.1"/>
    <property type="molecule type" value="Genomic_DNA"/>
</dbReference>